<reference evidence="3" key="1">
    <citation type="submission" date="2016-06" db="UniProtKB">
        <authorList>
            <consortium name="WormBaseParasite"/>
        </authorList>
    </citation>
    <scope>IDENTIFICATION</scope>
</reference>
<dbReference type="EMBL" id="UYWY01000837">
    <property type="protein sequence ID" value="VDM25715.1"/>
    <property type="molecule type" value="Genomic_DNA"/>
</dbReference>
<reference evidence="1 2" key="2">
    <citation type="submission" date="2018-11" db="EMBL/GenBank/DDBJ databases">
        <authorList>
            <consortium name="Pathogen Informatics"/>
        </authorList>
    </citation>
    <scope>NUCLEOTIDE SEQUENCE [LARGE SCALE GENOMIC DNA]</scope>
</reference>
<protein>
    <submittedName>
        <fullName evidence="3">SNF2_N domain-containing protein</fullName>
    </submittedName>
</protein>
<organism evidence="2 3">
    <name type="scientific">Toxocara canis</name>
    <name type="common">Canine roundworm</name>
    <dbReference type="NCBI Taxonomy" id="6265"/>
    <lineage>
        <taxon>Eukaryota</taxon>
        <taxon>Metazoa</taxon>
        <taxon>Ecdysozoa</taxon>
        <taxon>Nematoda</taxon>
        <taxon>Chromadorea</taxon>
        <taxon>Rhabditida</taxon>
        <taxon>Spirurina</taxon>
        <taxon>Ascaridomorpha</taxon>
        <taxon>Ascaridoidea</taxon>
        <taxon>Toxocaridae</taxon>
        <taxon>Toxocara</taxon>
    </lineage>
</organism>
<proteinExistence type="predicted"/>
<accession>A0A183TYA3</accession>
<sequence length="223" mass="25680">MHSSRSDDGFAKVWLAIPSFDSHICEVVWQTVITVMREIECPVVRLVPVITFARNVKPHQALDSLAEVGYENLIEGENFYTFNSASVLNVDGSILDCDGLSFYENCTHMELILRNLQKQFQWMTAALVPLLVHLYQAIEEEATDPKLIVFMLAKLTELVKFQSIRRRLHGPECKLRAYNGFDPVLSKERLFTILRKLPRAIFLYFCIRTAYFFGNSHTLAEDE</sequence>
<evidence type="ECO:0000313" key="2">
    <source>
        <dbReference type="Proteomes" id="UP000050794"/>
    </source>
</evidence>
<dbReference type="Proteomes" id="UP000050794">
    <property type="component" value="Unassembled WGS sequence"/>
</dbReference>
<evidence type="ECO:0000313" key="3">
    <source>
        <dbReference type="WBParaSite" id="TCNE_0000122201-mRNA-1"/>
    </source>
</evidence>
<dbReference type="AlphaFoldDB" id="A0A183TYA3"/>
<evidence type="ECO:0000313" key="1">
    <source>
        <dbReference type="EMBL" id="VDM25715.1"/>
    </source>
</evidence>
<name>A0A183TYA3_TOXCA</name>
<gene>
    <name evidence="1" type="ORF">TCNE_LOCUS1223</name>
</gene>
<dbReference type="WBParaSite" id="TCNE_0000122201-mRNA-1">
    <property type="protein sequence ID" value="TCNE_0000122201-mRNA-1"/>
    <property type="gene ID" value="TCNE_0000122201"/>
</dbReference>
<keyword evidence="2" id="KW-1185">Reference proteome</keyword>